<dbReference type="EMBL" id="KQ965772">
    <property type="protein sequence ID" value="KXS13942.1"/>
    <property type="molecule type" value="Genomic_DNA"/>
</dbReference>
<dbReference type="AlphaFoldDB" id="A0A139AAU1"/>
<dbReference type="Proteomes" id="UP000070544">
    <property type="component" value="Unassembled WGS sequence"/>
</dbReference>
<dbReference type="OMA" id="WINEAHE"/>
<dbReference type="InterPro" id="IPR012337">
    <property type="entry name" value="RNaseH-like_sf"/>
</dbReference>
<sequence>MAVDFSKVNTRVHCFAHILHLAVQAGLEKLQLPNVSDKDVVGGSDGPVKKDRVEVEKLFTLDMGLREWKLMDKDWNHLEKVQHLLEPLAQALSLVESAVYPTFVMVIPLFNIVMDKLEDMDIGLLLVFLMVWEAIMEVLQKYYAKTDSTRLYWIALVLHPAYKLSWMWEQGWETKYIDKVEVTIQATFDNKYASVAMGGLQPQRMQE</sequence>
<protein>
    <recommendedName>
        <fullName evidence="3">hAT-like transposase RNase-H fold domain-containing protein</fullName>
    </recommendedName>
</protein>
<name>A0A139AAU1_GONPJ</name>
<reference evidence="1 2" key="1">
    <citation type="journal article" date="2015" name="Genome Biol. Evol.">
        <title>Phylogenomic analyses indicate that early fungi evolved digesting cell walls of algal ancestors of land plants.</title>
        <authorList>
            <person name="Chang Y."/>
            <person name="Wang S."/>
            <person name="Sekimoto S."/>
            <person name="Aerts A.L."/>
            <person name="Choi C."/>
            <person name="Clum A."/>
            <person name="LaButti K.M."/>
            <person name="Lindquist E.A."/>
            <person name="Yee Ngan C."/>
            <person name="Ohm R.A."/>
            <person name="Salamov A.A."/>
            <person name="Grigoriev I.V."/>
            <person name="Spatafora J.W."/>
            <person name="Berbee M.L."/>
        </authorList>
    </citation>
    <scope>NUCLEOTIDE SEQUENCE [LARGE SCALE GENOMIC DNA]</scope>
    <source>
        <strain evidence="1 2">JEL478</strain>
    </source>
</reference>
<gene>
    <name evidence="1" type="ORF">M427DRAFT_33385</name>
</gene>
<dbReference type="OrthoDB" id="2432695at2759"/>
<accession>A0A139AAU1</accession>
<evidence type="ECO:0000313" key="1">
    <source>
        <dbReference type="EMBL" id="KXS13942.1"/>
    </source>
</evidence>
<evidence type="ECO:0000313" key="2">
    <source>
        <dbReference type="Proteomes" id="UP000070544"/>
    </source>
</evidence>
<evidence type="ECO:0008006" key="3">
    <source>
        <dbReference type="Google" id="ProtNLM"/>
    </source>
</evidence>
<organism evidence="1 2">
    <name type="scientific">Gonapodya prolifera (strain JEL478)</name>
    <name type="common">Monoblepharis prolifera</name>
    <dbReference type="NCBI Taxonomy" id="1344416"/>
    <lineage>
        <taxon>Eukaryota</taxon>
        <taxon>Fungi</taxon>
        <taxon>Fungi incertae sedis</taxon>
        <taxon>Chytridiomycota</taxon>
        <taxon>Chytridiomycota incertae sedis</taxon>
        <taxon>Monoblepharidomycetes</taxon>
        <taxon>Monoblepharidales</taxon>
        <taxon>Gonapodyaceae</taxon>
        <taxon>Gonapodya</taxon>
    </lineage>
</organism>
<keyword evidence="2" id="KW-1185">Reference proteome</keyword>
<proteinExistence type="predicted"/>
<dbReference type="SUPFAM" id="SSF53098">
    <property type="entry name" value="Ribonuclease H-like"/>
    <property type="match status" value="1"/>
</dbReference>